<accession>A0ABT9E467</accession>
<comment type="caution">
    <text evidence="2">The sequence shown here is derived from an EMBL/GenBank/DDBJ whole genome shotgun (WGS) entry which is preliminary data.</text>
</comment>
<dbReference type="RefSeq" id="WP_305105793.1">
    <property type="nucleotide sequence ID" value="NZ_JAUTWS010000022.1"/>
</dbReference>
<evidence type="ECO:0000313" key="3">
    <source>
        <dbReference type="Proteomes" id="UP001243009"/>
    </source>
</evidence>
<dbReference type="EMBL" id="JAUTWS010000022">
    <property type="protein sequence ID" value="MDO9710933.1"/>
    <property type="molecule type" value="Genomic_DNA"/>
</dbReference>
<proteinExistence type="predicted"/>
<dbReference type="Proteomes" id="UP001243009">
    <property type="component" value="Unassembled WGS sequence"/>
</dbReference>
<evidence type="ECO:0000259" key="1">
    <source>
        <dbReference type="Pfam" id="PF13466"/>
    </source>
</evidence>
<feature type="domain" description="MlaB-like STAS" evidence="1">
    <location>
        <begin position="16"/>
        <end position="95"/>
    </location>
</feature>
<organism evidence="2 3">
    <name type="scientific">Paracraurococcus lichenis</name>
    <dbReference type="NCBI Taxonomy" id="3064888"/>
    <lineage>
        <taxon>Bacteria</taxon>
        <taxon>Pseudomonadati</taxon>
        <taxon>Pseudomonadota</taxon>
        <taxon>Alphaproteobacteria</taxon>
        <taxon>Acetobacterales</taxon>
        <taxon>Roseomonadaceae</taxon>
        <taxon>Paracraurococcus</taxon>
    </lineage>
</organism>
<reference evidence="2 3" key="1">
    <citation type="submission" date="2023-08" db="EMBL/GenBank/DDBJ databases">
        <title>The draft genome sequence of Paracraurococcus sp. LOR1-02.</title>
        <authorList>
            <person name="Kingkaew E."/>
            <person name="Tanasupawat S."/>
        </authorList>
    </citation>
    <scope>NUCLEOTIDE SEQUENCE [LARGE SCALE GENOMIC DNA]</scope>
    <source>
        <strain evidence="2 3">LOR1-02</strain>
    </source>
</reference>
<dbReference type="Pfam" id="PF13466">
    <property type="entry name" value="STAS_2"/>
    <property type="match status" value="1"/>
</dbReference>
<dbReference type="InterPro" id="IPR058548">
    <property type="entry name" value="MlaB-like_STAS"/>
</dbReference>
<dbReference type="SUPFAM" id="SSF52091">
    <property type="entry name" value="SpoIIaa-like"/>
    <property type="match status" value="1"/>
</dbReference>
<dbReference type="InterPro" id="IPR036513">
    <property type="entry name" value="STAS_dom_sf"/>
</dbReference>
<keyword evidence="3" id="KW-1185">Reference proteome</keyword>
<name>A0ABT9E467_9PROT</name>
<gene>
    <name evidence="2" type="ORF">Q7A36_21460</name>
</gene>
<evidence type="ECO:0000313" key="2">
    <source>
        <dbReference type="EMBL" id="MDO9710933.1"/>
    </source>
</evidence>
<protein>
    <submittedName>
        <fullName evidence="2">STAS domain-containing protein</fullName>
    </submittedName>
</protein>
<sequence>MNPENAVAAAVPVARLVLESELTIRHAETLHARLCEALAAGQGIEIDCRKAPQADLCFVQMLLAARRSAAASGKTCRMVQPLPPSLTQVLLQAGILHDDGSFADPSSSWLKD</sequence>
<dbReference type="Gene3D" id="3.30.750.24">
    <property type="entry name" value="STAS domain"/>
    <property type="match status" value="1"/>
</dbReference>